<dbReference type="SUPFAM" id="SSF56935">
    <property type="entry name" value="Porins"/>
    <property type="match status" value="1"/>
</dbReference>
<dbReference type="InterPro" id="IPR036942">
    <property type="entry name" value="Beta-barrel_TonB_sf"/>
</dbReference>
<accession>A0A3D8M749</accession>
<keyword evidence="7 8" id="KW-0998">Cell outer membrane</keyword>
<dbReference type="GO" id="GO:0015344">
    <property type="term" value="F:siderophore uptake transmembrane transporter activity"/>
    <property type="evidence" value="ECO:0007669"/>
    <property type="project" value="TreeGrafter"/>
</dbReference>
<evidence type="ECO:0000256" key="3">
    <source>
        <dbReference type="ARBA" id="ARBA00022452"/>
    </source>
</evidence>
<evidence type="ECO:0000256" key="2">
    <source>
        <dbReference type="ARBA" id="ARBA00022448"/>
    </source>
</evidence>
<gene>
    <name evidence="12" type="ORF">DXV75_09210</name>
</gene>
<evidence type="ECO:0000256" key="4">
    <source>
        <dbReference type="ARBA" id="ARBA00022692"/>
    </source>
</evidence>
<evidence type="ECO:0000256" key="5">
    <source>
        <dbReference type="ARBA" id="ARBA00023077"/>
    </source>
</evidence>
<keyword evidence="3 8" id="KW-1134">Transmembrane beta strand</keyword>
<keyword evidence="4 8" id="KW-0812">Transmembrane</keyword>
<dbReference type="InterPro" id="IPR000531">
    <property type="entry name" value="Beta-barrel_TonB"/>
</dbReference>
<dbReference type="Pfam" id="PF07715">
    <property type="entry name" value="Plug"/>
    <property type="match status" value="1"/>
</dbReference>
<evidence type="ECO:0000259" key="10">
    <source>
        <dbReference type="Pfam" id="PF00593"/>
    </source>
</evidence>
<dbReference type="RefSeq" id="WP_115593124.1">
    <property type="nucleotide sequence ID" value="NZ_QRHA01000006.1"/>
</dbReference>
<dbReference type="Pfam" id="PF00593">
    <property type="entry name" value="TonB_dep_Rec_b-barrel"/>
    <property type="match status" value="1"/>
</dbReference>
<dbReference type="Gene3D" id="2.40.170.20">
    <property type="entry name" value="TonB-dependent receptor, beta-barrel domain"/>
    <property type="match status" value="1"/>
</dbReference>
<protein>
    <submittedName>
        <fullName evidence="12">TonB-dependent receptor</fullName>
    </submittedName>
</protein>
<evidence type="ECO:0000313" key="12">
    <source>
        <dbReference type="EMBL" id="RDV25470.1"/>
    </source>
</evidence>
<evidence type="ECO:0000313" key="13">
    <source>
        <dbReference type="Proteomes" id="UP000256561"/>
    </source>
</evidence>
<dbReference type="InterPro" id="IPR039426">
    <property type="entry name" value="TonB-dep_rcpt-like"/>
</dbReference>
<dbReference type="InterPro" id="IPR012910">
    <property type="entry name" value="Plug_dom"/>
</dbReference>
<proteinExistence type="inferred from homology"/>
<sequence>MLNSTRTALIAATLTAPAYAQQAIEVIEITATRAPIAQSAIPSTITVISGDDIRQQLNVSQSLSDILGNMIPAFSPSRQKLTSAGETLRGREPLYLIDGVPQSNPLRNGSRAAYTIDPFMIERVEVIHGASAIQGMGASGGIINIVTKSAEQGTSQQVTAGVMAPTSNSSDGMSYQTGYLLTHSQDKWRLVLGAQARDTGVYVDGNGDLIGVDGVQGDTMDSTSYDLFGKLGYQFNNTQSVELMINHFNMAGHGDFGSVDGDRAEGIPAVSVKGGLEGEAPENEVTTSSLTYQNDDIIGAILTWQLFLQDFSALYGGGRYATFQDPAFGDNIFDQSRNDSRKYGSRLTLNWRNVASSPIDVSAGVDFLNDTTFQELAQTGRKWVPDTEFVNWAPYAQARYQHQGLTLSAGVRYEYGKLKVDDFVTLAAYDSTFVAGGEPSFNDLLPNLGAVYAINDQWRVFASYSEGFSMPDVGRVLRGINQPGLSVSSFLDLQPVIADNQEVGIEYAGKSLNLNLSYFRSDSDLGARLSADAEGIYSVMREKTEIDGLEASATYAINHQASVGFSYADTNGEYDSNNDGVVDQSLGGRNIAPRRLNLFWDQQWTPMLTSRLQWSQLFDERVDTNQNPINNFDGYGLLSTSINLDTQSAGSFSLGIENLLDEFYFTYYAQTVGGDNRNFAGRGRTVNINWLYNW</sequence>
<keyword evidence="2 8" id="KW-0813">Transport</keyword>
<feature type="domain" description="TonB-dependent receptor-like beta-barrel" evidence="10">
    <location>
        <begin position="285"/>
        <end position="659"/>
    </location>
</feature>
<keyword evidence="6 8" id="KW-0472">Membrane</keyword>
<reference evidence="13" key="1">
    <citation type="submission" date="2018-08" db="EMBL/GenBank/DDBJ databases">
        <authorList>
            <person name="Zhang J."/>
            <person name="Du Z.-J."/>
        </authorList>
    </citation>
    <scope>NUCLEOTIDE SEQUENCE [LARGE SCALE GENOMIC DNA]</scope>
    <source>
        <strain evidence="13">KCTC 52655</strain>
    </source>
</reference>
<dbReference type="GO" id="GO:0044718">
    <property type="term" value="P:siderophore transmembrane transport"/>
    <property type="evidence" value="ECO:0007669"/>
    <property type="project" value="TreeGrafter"/>
</dbReference>
<comment type="subcellular location">
    <subcellularLocation>
        <location evidence="1 8">Cell outer membrane</location>
        <topology evidence="1 8">Multi-pass membrane protein</topology>
    </subcellularLocation>
</comment>
<dbReference type="GO" id="GO:0009279">
    <property type="term" value="C:cell outer membrane"/>
    <property type="evidence" value="ECO:0007669"/>
    <property type="project" value="UniProtKB-SubCell"/>
</dbReference>
<keyword evidence="12" id="KW-0675">Receptor</keyword>
<dbReference type="PROSITE" id="PS52016">
    <property type="entry name" value="TONB_DEPENDENT_REC_3"/>
    <property type="match status" value="1"/>
</dbReference>
<dbReference type="PANTHER" id="PTHR30069:SF42">
    <property type="entry name" value="FERRIC AEROBACTIN RECEPTOR"/>
    <property type="match status" value="1"/>
</dbReference>
<dbReference type="AlphaFoldDB" id="A0A3D8M749"/>
<keyword evidence="5 9" id="KW-0798">TonB box</keyword>
<dbReference type="CDD" id="cd01347">
    <property type="entry name" value="ligand_gated_channel"/>
    <property type="match status" value="1"/>
</dbReference>
<evidence type="ECO:0000259" key="11">
    <source>
        <dbReference type="Pfam" id="PF07715"/>
    </source>
</evidence>
<evidence type="ECO:0000256" key="9">
    <source>
        <dbReference type="RuleBase" id="RU003357"/>
    </source>
</evidence>
<comment type="similarity">
    <text evidence="8 9">Belongs to the TonB-dependent receptor family.</text>
</comment>
<feature type="domain" description="TonB-dependent receptor plug" evidence="11">
    <location>
        <begin position="39"/>
        <end position="142"/>
    </location>
</feature>
<dbReference type="InterPro" id="IPR037066">
    <property type="entry name" value="Plug_dom_sf"/>
</dbReference>
<dbReference type="OrthoDB" id="8670144at2"/>
<keyword evidence="13" id="KW-1185">Reference proteome</keyword>
<comment type="caution">
    <text evidence="12">The sequence shown here is derived from an EMBL/GenBank/DDBJ whole genome shotgun (WGS) entry which is preliminary data.</text>
</comment>
<evidence type="ECO:0000256" key="8">
    <source>
        <dbReference type="PROSITE-ProRule" id="PRU01360"/>
    </source>
</evidence>
<dbReference type="Gene3D" id="2.170.130.10">
    <property type="entry name" value="TonB-dependent receptor, plug domain"/>
    <property type="match status" value="1"/>
</dbReference>
<dbReference type="PANTHER" id="PTHR30069">
    <property type="entry name" value="TONB-DEPENDENT OUTER MEMBRANE RECEPTOR"/>
    <property type="match status" value="1"/>
</dbReference>
<evidence type="ECO:0000256" key="1">
    <source>
        <dbReference type="ARBA" id="ARBA00004571"/>
    </source>
</evidence>
<evidence type="ECO:0000256" key="7">
    <source>
        <dbReference type="ARBA" id="ARBA00023237"/>
    </source>
</evidence>
<dbReference type="Proteomes" id="UP000256561">
    <property type="component" value="Unassembled WGS sequence"/>
</dbReference>
<organism evidence="12 13">
    <name type="scientific">Alteromonas aestuariivivens</name>
    <dbReference type="NCBI Taxonomy" id="1938339"/>
    <lineage>
        <taxon>Bacteria</taxon>
        <taxon>Pseudomonadati</taxon>
        <taxon>Pseudomonadota</taxon>
        <taxon>Gammaproteobacteria</taxon>
        <taxon>Alteromonadales</taxon>
        <taxon>Alteromonadaceae</taxon>
        <taxon>Alteromonas/Salinimonas group</taxon>
        <taxon>Alteromonas</taxon>
    </lineage>
</organism>
<name>A0A3D8M749_9ALTE</name>
<evidence type="ECO:0000256" key="6">
    <source>
        <dbReference type="ARBA" id="ARBA00023136"/>
    </source>
</evidence>
<dbReference type="EMBL" id="QRHA01000006">
    <property type="protein sequence ID" value="RDV25470.1"/>
    <property type="molecule type" value="Genomic_DNA"/>
</dbReference>